<feature type="chain" id="PRO_5042957744" evidence="8">
    <location>
        <begin position="21"/>
        <end position="377"/>
    </location>
</feature>
<evidence type="ECO:0000256" key="8">
    <source>
        <dbReference type="SAM" id="SignalP"/>
    </source>
</evidence>
<feature type="transmembrane region" description="Helical" evidence="7">
    <location>
        <begin position="351"/>
        <end position="376"/>
    </location>
</feature>
<sequence length="377" mass="38460">MNLSSFSLPLAAIASLAVLAAVSLNDATEVALRLVPVLGFAAGMSVVVNLAARVHTFEWLVGALQRTTSRREIVLAGFLALCVAATAFLSLDTTAIMLTPLAVQLASRFRLPVPAVALSVVWIANFASMPLPVSNLTNLLAVGGDAFSTTGEYVKLAAAPAAVAVAVAVAASYAARAIYRSAAGEPMPEASSILPRPTDALAVLGVTVVALLSPIPYWLTSTVAAIAMWCAVGPTGRRDGITPLIPWSALSLATAFSAVATLALQISDISSAVQQLAGTHPLAIAAAGATTANAINNIPAFLMLEPAVSDPASVLALLIGVNVGPVITPWASLATLLWADQLRRAKAPVPWRGFTLWGLLLAPATVTAATAALLAVA</sequence>
<feature type="transmembrane region" description="Helical" evidence="7">
    <location>
        <begin position="276"/>
        <end position="295"/>
    </location>
</feature>
<feature type="transmembrane region" description="Helical" evidence="7">
    <location>
        <begin position="30"/>
        <end position="52"/>
    </location>
</feature>
<protein>
    <submittedName>
        <fullName evidence="10">Arsenic transporter</fullName>
    </submittedName>
</protein>
<feature type="transmembrane region" description="Helical" evidence="7">
    <location>
        <begin position="244"/>
        <end position="264"/>
    </location>
</feature>
<dbReference type="PANTHER" id="PTHR43302">
    <property type="entry name" value="TRANSPORTER ARSB-RELATED"/>
    <property type="match status" value="1"/>
</dbReference>
<dbReference type="AlphaFoldDB" id="A0AAP6XMN7"/>
<dbReference type="InterPro" id="IPR004680">
    <property type="entry name" value="Cit_transptr-like_dom"/>
</dbReference>
<dbReference type="Pfam" id="PF03600">
    <property type="entry name" value="CitMHS"/>
    <property type="match status" value="1"/>
</dbReference>
<feature type="transmembrane region" description="Helical" evidence="7">
    <location>
        <begin position="315"/>
        <end position="339"/>
    </location>
</feature>
<evidence type="ECO:0000256" key="4">
    <source>
        <dbReference type="ARBA" id="ARBA00022692"/>
    </source>
</evidence>
<evidence type="ECO:0000256" key="3">
    <source>
        <dbReference type="ARBA" id="ARBA00022475"/>
    </source>
</evidence>
<evidence type="ECO:0000259" key="9">
    <source>
        <dbReference type="Pfam" id="PF03600"/>
    </source>
</evidence>
<dbReference type="Proteomes" id="UP000591626">
    <property type="component" value="Unassembled WGS sequence"/>
</dbReference>
<keyword evidence="6 7" id="KW-0472">Membrane</keyword>
<proteinExistence type="predicted"/>
<feature type="signal peptide" evidence="8">
    <location>
        <begin position="1"/>
        <end position="20"/>
    </location>
</feature>
<keyword evidence="8" id="KW-0732">Signal</keyword>
<comment type="caution">
    <text evidence="10">The sequence shown here is derived from an EMBL/GenBank/DDBJ whole genome shotgun (WGS) entry which is preliminary data.</text>
</comment>
<organism evidence="10 11">
    <name type="scientific">Corynebacterium coyleae</name>
    <dbReference type="NCBI Taxonomy" id="53374"/>
    <lineage>
        <taxon>Bacteria</taxon>
        <taxon>Bacillati</taxon>
        <taxon>Actinomycetota</taxon>
        <taxon>Actinomycetes</taxon>
        <taxon>Mycobacteriales</taxon>
        <taxon>Corynebacteriaceae</taxon>
        <taxon>Corynebacterium</taxon>
    </lineage>
</organism>
<evidence type="ECO:0000313" key="10">
    <source>
        <dbReference type="EMBL" id="NJJ04078.1"/>
    </source>
</evidence>
<evidence type="ECO:0000313" key="11">
    <source>
        <dbReference type="Proteomes" id="UP000591626"/>
    </source>
</evidence>
<evidence type="ECO:0000256" key="2">
    <source>
        <dbReference type="ARBA" id="ARBA00022448"/>
    </source>
</evidence>
<comment type="subcellular location">
    <subcellularLocation>
        <location evidence="1">Cell membrane</location>
        <topology evidence="1">Multi-pass membrane protein</topology>
    </subcellularLocation>
</comment>
<accession>A0AAP6XMN7</accession>
<dbReference type="PANTHER" id="PTHR43302:SF5">
    <property type="entry name" value="TRANSPORTER ARSB-RELATED"/>
    <property type="match status" value="1"/>
</dbReference>
<feature type="transmembrane region" description="Helical" evidence="7">
    <location>
        <begin position="73"/>
        <end position="91"/>
    </location>
</feature>
<evidence type="ECO:0000256" key="7">
    <source>
        <dbReference type="SAM" id="Phobius"/>
    </source>
</evidence>
<dbReference type="RefSeq" id="WP_167616631.1">
    <property type="nucleotide sequence ID" value="NZ_JAAUVV010000011.1"/>
</dbReference>
<dbReference type="GO" id="GO:0005886">
    <property type="term" value="C:plasma membrane"/>
    <property type="evidence" value="ECO:0007669"/>
    <property type="project" value="UniProtKB-SubCell"/>
</dbReference>
<keyword evidence="5 7" id="KW-1133">Transmembrane helix</keyword>
<keyword evidence="3" id="KW-1003">Cell membrane</keyword>
<dbReference type="EMBL" id="JAAUVV010000011">
    <property type="protein sequence ID" value="NJJ04078.1"/>
    <property type="molecule type" value="Genomic_DNA"/>
</dbReference>
<keyword evidence="4 7" id="KW-0812">Transmembrane</keyword>
<evidence type="ECO:0000256" key="1">
    <source>
        <dbReference type="ARBA" id="ARBA00004651"/>
    </source>
</evidence>
<reference evidence="10 11" key="1">
    <citation type="submission" date="2020-03" db="EMBL/GenBank/DDBJ databases">
        <title>Draft genome sequences of bacterial isolates from the female urobiome.</title>
        <authorList>
            <person name="Miller-Ensminger T."/>
            <person name="Wolfe A.J."/>
            <person name="Putonti C."/>
        </authorList>
    </citation>
    <scope>NUCLEOTIDE SEQUENCE [LARGE SCALE GENOMIC DNA]</scope>
    <source>
        <strain evidence="10 11">UMB8490</strain>
    </source>
</reference>
<name>A0AAP6XMN7_9CORY</name>
<feature type="domain" description="Citrate transporter-like" evidence="9">
    <location>
        <begin position="9"/>
        <end position="332"/>
    </location>
</feature>
<gene>
    <name evidence="10" type="ORF">HC138_06910</name>
</gene>
<evidence type="ECO:0000256" key="5">
    <source>
        <dbReference type="ARBA" id="ARBA00022989"/>
    </source>
</evidence>
<evidence type="ECO:0000256" key="6">
    <source>
        <dbReference type="ARBA" id="ARBA00023136"/>
    </source>
</evidence>
<keyword evidence="2" id="KW-0813">Transport</keyword>
<feature type="transmembrane region" description="Helical" evidence="7">
    <location>
        <begin position="157"/>
        <end position="179"/>
    </location>
</feature>
<dbReference type="GO" id="GO:0055085">
    <property type="term" value="P:transmembrane transport"/>
    <property type="evidence" value="ECO:0007669"/>
    <property type="project" value="InterPro"/>
</dbReference>